<keyword evidence="8" id="KW-0675">Receptor</keyword>
<dbReference type="PANTHER" id="PTHR21137:SF35">
    <property type="entry name" value="ODORANT RECEPTOR 19A-RELATED"/>
    <property type="match status" value="1"/>
</dbReference>
<evidence type="ECO:0000256" key="5">
    <source>
        <dbReference type="ARBA" id="ARBA00022725"/>
    </source>
</evidence>
<dbReference type="OrthoDB" id="5846619at2759"/>
<keyword evidence="4" id="KW-0812">Transmembrane</keyword>
<proteinExistence type="predicted"/>
<keyword evidence="7" id="KW-0472">Membrane</keyword>
<organism evidence="10 11">
    <name type="scientific">Ignelater luminosus</name>
    <name type="common">Cucubano</name>
    <name type="synonym">Pyrophorus luminosus</name>
    <dbReference type="NCBI Taxonomy" id="2038154"/>
    <lineage>
        <taxon>Eukaryota</taxon>
        <taxon>Metazoa</taxon>
        <taxon>Ecdysozoa</taxon>
        <taxon>Arthropoda</taxon>
        <taxon>Hexapoda</taxon>
        <taxon>Insecta</taxon>
        <taxon>Pterygota</taxon>
        <taxon>Neoptera</taxon>
        <taxon>Endopterygota</taxon>
        <taxon>Coleoptera</taxon>
        <taxon>Polyphaga</taxon>
        <taxon>Elateriformia</taxon>
        <taxon>Elateroidea</taxon>
        <taxon>Elateridae</taxon>
        <taxon>Agrypninae</taxon>
        <taxon>Pyrophorini</taxon>
        <taxon>Ignelater</taxon>
    </lineage>
</organism>
<evidence type="ECO:0000256" key="9">
    <source>
        <dbReference type="ARBA" id="ARBA00023224"/>
    </source>
</evidence>
<dbReference type="AlphaFoldDB" id="A0A8K0CIT3"/>
<protein>
    <submittedName>
        <fullName evidence="10">Uncharacterized protein</fullName>
    </submittedName>
</protein>
<dbReference type="PANTHER" id="PTHR21137">
    <property type="entry name" value="ODORANT RECEPTOR"/>
    <property type="match status" value="1"/>
</dbReference>
<sequence>MIAISIGGFLMASLDCMYMGFCAEIVIQFRILSQCLEDSVPNAKRFDEMELYIQHHRLLLRCINKFQQAFSIVLMVVYFTLGPLICVELFTAMESHNYQAQVRHAASFLLVSCRLCFYCTAANFIGNEALAVSNAVYSSKWYVHEFSGLRATLLLMIQNSQNGITIKAGGLVIINAETIVKVLRVAWSACSILRGLRQN</sequence>
<keyword evidence="3" id="KW-0716">Sensory transduction</keyword>
<dbReference type="InterPro" id="IPR004117">
    <property type="entry name" value="7tm6_olfct_rcpt"/>
</dbReference>
<dbReference type="GO" id="GO:0004984">
    <property type="term" value="F:olfactory receptor activity"/>
    <property type="evidence" value="ECO:0007669"/>
    <property type="project" value="InterPro"/>
</dbReference>
<evidence type="ECO:0000256" key="6">
    <source>
        <dbReference type="ARBA" id="ARBA00022989"/>
    </source>
</evidence>
<evidence type="ECO:0000256" key="1">
    <source>
        <dbReference type="ARBA" id="ARBA00004651"/>
    </source>
</evidence>
<dbReference type="Proteomes" id="UP000801492">
    <property type="component" value="Unassembled WGS sequence"/>
</dbReference>
<name>A0A8K0CIT3_IGNLU</name>
<evidence type="ECO:0000256" key="3">
    <source>
        <dbReference type="ARBA" id="ARBA00022606"/>
    </source>
</evidence>
<keyword evidence="5" id="KW-0552">Olfaction</keyword>
<evidence type="ECO:0000256" key="7">
    <source>
        <dbReference type="ARBA" id="ARBA00023136"/>
    </source>
</evidence>
<keyword evidence="6" id="KW-1133">Transmembrane helix</keyword>
<gene>
    <name evidence="10" type="ORF">ILUMI_20262</name>
</gene>
<comment type="subcellular location">
    <subcellularLocation>
        <location evidence="1">Cell membrane</location>
        <topology evidence="1">Multi-pass membrane protein</topology>
    </subcellularLocation>
</comment>
<evidence type="ECO:0000256" key="8">
    <source>
        <dbReference type="ARBA" id="ARBA00023170"/>
    </source>
</evidence>
<dbReference type="GO" id="GO:0007165">
    <property type="term" value="P:signal transduction"/>
    <property type="evidence" value="ECO:0007669"/>
    <property type="project" value="UniProtKB-KW"/>
</dbReference>
<keyword evidence="2" id="KW-1003">Cell membrane</keyword>
<keyword evidence="9" id="KW-0807">Transducer</keyword>
<evidence type="ECO:0000313" key="10">
    <source>
        <dbReference type="EMBL" id="KAF2885911.1"/>
    </source>
</evidence>
<dbReference type="GO" id="GO:0005886">
    <property type="term" value="C:plasma membrane"/>
    <property type="evidence" value="ECO:0007669"/>
    <property type="project" value="UniProtKB-SubCell"/>
</dbReference>
<dbReference type="GO" id="GO:0005549">
    <property type="term" value="F:odorant binding"/>
    <property type="evidence" value="ECO:0007669"/>
    <property type="project" value="InterPro"/>
</dbReference>
<dbReference type="Pfam" id="PF02949">
    <property type="entry name" value="7tm_6"/>
    <property type="match status" value="1"/>
</dbReference>
<accession>A0A8K0CIT3</accession>
<evidence type="ECO:0000313" key="11">
    <source>
        <dbReference type="Proteomes" id="UP000801492"/>
    </source>
</evidence>
<reference evidence="10" key="1">
    <citation type="submission" date="2019-08" db="EMBL/GenBank/DDBJ databases">
        <title>The genome of the North American firefly Photinus pyralis.</title>
        <authorList>
            <consortium name="Photinus pyralis genome working group"/>
            <person name="Fallon T.R."/>
            <person name="Sander Lower S.E."/>
            <person name="Weng J.-K."/>
        </authorList>
    </citation>
    <scope>NUCLEOTIDE SEQUENCE</scope>
    <source>
        <strain evidence="10">TRF0915ILg1</strain>
        <tissue evidence="10">Whole body</tissue>
    </source>
</reference>
<keyword evidence="11" id="KW-1185">Reference proteome</keyword>
<evidence type="ECO:0000256" key="2">
    <source>
        <dbReference type="ARBA" id="ARBA00022475"/>
    </source>
</evidence>
<evidence type="ECO:0000256" key="4">
    <source>
        <dbReference type="ARBA" id="ARBA00022692"/>
    </source>
</evidence>
<dbReference type="EMBL" id="VTPC01089210">
    <property type="protein sequence ID" value="KAF2885911.1"/>
    <property type="molecule type" value="Genomic_DNA"/>
</dbReference>
<comment type="caution">
    <text evidence="10">The sequence shown here is derived from an EMBL/GenBank/DDBJ whole genome shotgun (WGS) entry which is preliminary data.</text>
</comment>